<dbReference type="InterPro" id="IPR053154">
    <property type="entry name" value="c-di-AMP_regulator"/>
</dbReference>
<sequence>MLERRRRLKTFVTNLPLAILSLLIAGALWFYVVSGQVIEVNLDLPIKPVVPDGFTVVSYTPEVVTLYIKAKKRQIMILQNSHIEVKVDRGIKPGKKKIPLDEAHVKFPIIAGNLEFRVMGRAEMTLDVDSLVEKKVKVVLSNGLRATPDSVLVIGPARYLKNLTSVLTDSVPVKGNYTTISLGGKLIKVIPSVVKVVP</sequence>
<dbReference type="Gene3D" id="2.170.120.30">
    <property type="match status" value="1"/>
</dbReference>
<dbReference type="AlphaFoldDB" id="A0A7C0ZIE3"/>
<comment type="caution">
    <text evidence="2">The sequence shown here is derived from an EMBL/GenBank/DDBJ whole genome shotgun (WGS) entry which is preliminary data.</text>
</comment>
<reference evidence="2" key="1">
    <citation type="journal article" date="2020" name="mSystems">
        <title>Genome- and Community-Level Interaction Insights into Carbon Utilization and Element Cycling Functions of Hydrothermarchaeota in Hydrothermal Sediment.</title>
        <authorList>
            <person name="Zhou Z."/>
            <person name="Liu Y."/>
            <person name="Xu W."/>
            <person name="Pan J."/>
            <person name="Luo Z.H."/>
            <person name="Li M."/>
        </authorList>
    </citation>
    <scope>NUCLEOTIDE SEQUENCE [LARGE SCALE GENOMIC DNA]</scope>
    <source>
        <strain evidence="2">HyVt-102</strain>
    </source>
</reference>
<evidence type="ECO:0000256" key="1">
    <source>
        <dbReference type="SAM" id="Phobius"/>
    </source>
</evidence>
<dbReference type="Proteomes" id="UP000885847">
    <property type="component" value="Unassembled WGS sequence"/>
</dbReference>
<dbReference type="EMBL" id="DQWE01000366">
    <property type="protein sequence ID" value="HDI83663.1"/>
    <property type="molecule type" value="Genomic_DNA"/>
</dbReference>
<keyword evidence="1" id="KW-1133">Transmembrane helix</keyword>
<protein>
    <recommendedName>
        <fullName evidence="3">YbbR-like domain-containing protein</fullName>
    </recommendedName>
</protein>
<organism evidence="2">
    <name type="scientific">candidate division WOR-3 bacterium</name>
    <dbReference type="NCBI Taxonomy" id="2052148"/>
    <lineage>
        <taxon>Bacteria</taxon>
        <taxon>Bacteria division WOR-3</taxon>
    </lineage>
</organism>
<accession>A0A7C0ZIE3</accession>
<dbReference type="PANTHER" id="PTHR37804">
    <property type="entry name" value="CDAA REGULATORY PROTEIN CDAR"/>
    <property type="match status" value="1"/>
</dbReference>
<keyword evidence="1" id="KW-0812">Transmembrane</keyword>
<evidence type="ECO:0008006" key="3">
    <source>
        <dbReference type="Google" id="ProtNLM"/>
    </source>
</evidence>
<name>A0A7C0ZIE3_UNCW3</name>
<keyword evidence="1" id="KW-0472">Membrane</keyword>
<proteinExistence type="predicted"/>
<gene>
    <name evidence="2" type="ORF">ENF18_07735</name>
</gene>
<dbReference type="PANTHER" id="PTHR37804:SF1">
    <property type="entry name" value="CDAA REGULATORY PROTEIN CDAR"/>
    <property type="match status" value="1"/>
</dbReference>
<feature type="transmembrane region" description="Helical" evidence="1">
    <location>
        <begin position="12"/>
        <end position="32"/>
    </location>
</feature>
<evidence type="ECO:0000313" key="2">
    <source>
        <dbReference type="EMBL" id="HDI83663.1"/>
    </source>
</evidence>